<proteinExistence type="predicted"/>
<keyword evidence="2" id="KW-1185">Reference proteome</keyword>
<dbReference type="RefSeq" id="WP_221031762.1">
    <property type="nucleotide sequence ID" value="NZ_CP139781.1"/>
</dbReference>
<name>A0ABZ1CAF8_9BACT</name>
<protein>
    <recommendedName>
        <fullName evidence="3">Heme biosynthesis protein HemY</fullName>
    </recommendedName>
</protein>
<dbReference type="InterPro" id="IPR011990">
    <property type="entry name" value="TPR-like_helical_dom_sf"/>
</dbReference>
<sequence length="547" mass="59712">MGAAILGLLVLLPLYTLALKPAWRHYRLERALDQAATFDAEQDYRNLLLSLYRAAQLGQDDIEAWQRIAGYLSKVGDEQAISARQQVVDLAPGNMQARLDLAADALRFGRLKVGQDALDPVVLSAAELDARYLRLASSIALHLGDIETMKAHLRELLRLTPDDTQAALDLAIAQAWSPDATERAAGRSALDDLLDQPTVRVRAALELLKDAARQQDGPRAAALVERLLATFPAPPTTTDRPAVPLAPLEDVIARLKYSAQDHDTDVAALAAWLSSVRRSDEALRWLQSLAPARIHDSAITEIYTELLLSTGQLGLAVDPLLDATFGPISSDTLLLATGAQRLAVTNHPNAADVAWTEALTIAKTASHNGELRVLARLASIWQRPAWGEAALQAVVTRSPQAFWAYAALHDQWVAAGKTELVWSLLSQWVQRDPHNIDVVTAWLRLGLARPETQGRIRSLAAERLEGLPASPRTLAAQAAWAWLREDSAKARELLQAAGPGARQNPDAAFFVALIERPARPLESLPVLRQLQLLPEERNLLTQGLPKP</sequence>
<evidence type="ECO:0000313" key="1">
    <source>
        <dbReference type="EMBL" id="WRQ88661.1"/>
    </source>
</evidence>
<dbReference type="EMBL" id="CP139781">
    <property type="protein sequence ID" value="WRQ88661.1"/>
    <property type="molecule type" value="Genomic_DNA"/>
</dbReference>
<dbReference type="Proteomes" id="UP000738431">
    <property type="component" value="Chromosome"/>
</dbReference>
<evidence type="ECO:0008006" key="3">
    <source>
        <dbReference type="Google" id="ProtNLM"/>
    </source>
</evidence>
<gene>
    <name evidence="1" type="ORF">K1X11_004545</name>
</gene>
<dbReference type="Gene3D" id="1.25.40.10">
    <property type="entry name" value="Tetratricopeptide repeat domain"/>
    <property type="match status" value="1"/>
</dbReference>
<reference evidence="1 2" key="1">
    <citation type="submission" date="2023-12" db="EMBL/GenBank/DDBJ databases">
        <title>Description of an unclassified Opitutus bacterium of Verrucomicrobiota.</title>
        <authorList>
            <person name="Zhang D.-F."/>
        </authorList>
    </citation>
    <scope>NUCLEOTIDE SEQUENCE [LARGE SCALE GENOMIC DNA]</scope>
    <source>
        <strain evidence="1 2">WL0086</strain>
    </source>
</reference>
<evidence type="ECO:0000313" key="2">
    <source>
        <dbReference type="Proteomes" id="UP000738431"/>
    </source>
</evidence>
<organism evidence="1 2">
    <name type="scientific">Actomonas aquatica</name>
    <dbReference type="NCBI Taxonomy" id="2866162"/>
    <lineage>
        <taxon>Bacteria</taxon>
        <taxon>Pseudomonadati</taxon>
        <taxon>Verrucomicrobiota</taxon>
        <taxon>Opitutia</taxon>
        <taxon>Opitutales</taxon>
        <taxon>Opitutaceae</taxon>
        <taxon>Actomonas</taxon>
    </lineage>
</organism>
<dbReference type="SUPFAM" id="SSF48452">
    <property type="entry name" value="TPR-like"/>
    <property type="match status" value="1"/>
</dbReference>
<accession>A0ABZ1CAF8</accession>